<comment type="caution">
    <text evidence="1">The sequence shown here is derived from an EMBL/GenBank/DDBJ whole genome shotgun (WGS) entry which is preliminary data.</text>
</comment>
<proteinExistence type="predicted"/>
<accession>A0ACB7ZVZ4</accession>
<protein>
    <submittedName>
        <fullName evidence="1">Uncharacterized protein</fullName>
    </submittedName>
</protein>
<organism evidence="1 2">
    <name type="scientific">Hygrophoropsis aurantiaca</name>
    <dbReference type="NCBI Taxonomy" id="72124"/>
    <lineage>
        <taxon>Eukaryota</taxon>
        <taxon>Fungi</taxon>
        <taxon>Dikarya</taxon>
        <taxon>Basidiomycota</taxon>
        <taxon>Agaricomycotina</taxon>
        <taxon>Agaricomycetes</taxon>
        <taxon>Agaricomycetidae</taxon>
        <taxon>Boletales</taxon>
        <taxon>Coniophorineae</taxon>
        <taxon>Hygrophoropsidaceae</taxon>
        <taxon>Hygrophoropsis</taxon>
    </lineage>
</organism>
<dbReference type="Proteomes" id="UP000790377">
    <property type="component" value="Unassembled WGS sequence"/>
</dbReference>
<keyword evidence="2" id="KW-1185">Reference proteome</keyword>
<gene>
    <name evidence="1" type="ORF">BJ138DRAFT_1106457</name>
</gene>
<evidence type="ECO:0000313" key="2">
    <source>
        <dbReference type="Proteomes" id="UP000790377"/>
    </source>
</evidence>
<sequence>MSEAASLRPQGLFNQSPVPATITSFSVPKSFWTAYMLLESTVLNDIPLLSSPTIDIDHLTARHCPPVIATRARRAGKEGAGFALEAGLAMQDSVRAFSCTYAHAHALHAHKHPLRVRIRTPRGVGSLRRCYERGTLPLEKHRRASFAKHISHFHGPATRPQTPRAGDSDPGWNRFNRGTKIKNAVACSSFADEHVHDGGNGAMMVILIVLATFSSQCLALSTSGLPEHSWPTQKQTFRVYRHLHSTGRNHQKIPTPRKQIQFHQFDTSCVRGTPKSRSPPPHFVASAASSRTFLVLRISVHPS</sequence>
<dbReference type="EMBL" id="MU268339">
    <property type="protein sequence ID" value="KAH7904864.1"/>
    <property type="molecule type" value="Genomic_DNA"/>
</dbReference>
<evidence type="ECO:0000313" key="1">
    <source>
        <dbReference type="EMBL" id="KAH7904864.1"/>
    </source>
</evidence>
<name>A0ACB7ZVZ4_9AGAM</name>
<reference evidence="1" key="1">
    <citation type="journal article" date="2021" name="New Phytol.">
        <title>Evolutionary innovations through gain and loss of genes in the ectomycorrhizal Boletales.</title>
        <authorList>
            <person name="Wu G."/>
            <person name="Miyauchi S."/>
            <person name="Morin E."/>
            <person name="Kuo A."/>
            <person name="Drula E."/>
            <person name="Varga T."/>
            <person name="Kohler A."/>
            <person name="Feng B."/>
            <person name="Cao Y."/>
            <person name="Lipzen A."/>
            <person name="Daum C."/>
            <person name="Hundley H."/>
            <person name="Pangilinan J."/>
            <person name="Johnson J."/>
            <person name="Barry K."/>
            <person name="LaButti K."/>
            <person name="Ng V."/>
            <person name="Ahrendt S."/>
            <person name="Min B."/>
            <person name="Choi I.G."/>
            <person name="Park H."/>
            <person name="Plett J.M."/>
            <person name="Magnuson J."/>
            <person name="Spatafora J.W."/>
            <person name="Nagy L.G."/>
            <person name="Henrissat B."/>
            <person name="Grigoriev I.V."/>
            <person name="Yang Z.L."/>
            <person name="Xu J."/>
            <person name="Martin F.M."/>
        </authorList>
    </citation>
    <scope>NUCLEOTIDE SEQUENCE</scope>
    <source>
        <strain evidence="1">ATCC 28755</strain>
    </source>
</reference>